<gene>
    <name evidence="2" type="ORF">DCHRY22_LOCUS8496</name>
</gene>
<evidence type="ECO:0000259" key="1">
    <source>
        <dbReference type="PROSITE" id="PS51465"/>
    </source>
</evidence>
<dbReference type="PANTHER" id="PTHR21131:SF0">
    <property type="entry name" value="GEO10195P1-RELATED"/>
    <property type="match status" value="1"/>
</dbReference>
<dbReference type="CDD" id="cd00104">
    <property type="entry name" value="KAZAL_FS"/>
    <property type="match status" value="1"/>
</dbReference>
<comment type="caution">
    <text evidence="2">The sequence shown here is derived from an EMBL/GenBank/DDBJ whole genome shotgun (WGS) entry which is preliminary data.</text>
</comment>
<feature type="domain" description="Kazal-like" evidence="1">
    <location>
        <begin position="56"/>
        <end position="104"/>
    </location>
</feature>
<dbReference type="OrthoDB" id="328123at2759"/>
<protein>
    <submittedName>
        <fullName evidence="2">(African queen) hypothetical protein</fullName>
    </submittedName>
</protein>
<dbReference type="Gene3D" id="3.30.60.30">
    <property type="match status" value="1"/>
</dbReference>
<dbReference type="InterPro" id="IPR053265">
    <property type="entry name" value="Serpin"/>
</dbReference>
<dbReference type="Proteomes" id="UP000789524">
    <property type="component" value="Unassembled WGS sequence"/>
</dbReference>
<proteinExistence type="predicted"/>
<dbReference type="AlphaFoldDB" id="A0A8J2QR96"/>
<dbReference type="EMBL" id="CAKASE010000061">
    <property type="protein sequence ID" value="CAG9568636.1"/>
    <property type="molecule type" value="Genomic_DNA"/>
</dbReference>
<evidence type="ECO:0000313" key="2">
    <source>
        <dbReference type="EMBL" id="CAG9568636.1"/>
    </source>
</evidence>
<dbReference type="PROSITE" id="PS51465">
    <property type="entry name" value="KAZAL_2"/>
    <property type="match status" value="1"/>
</dbReference>
<dbReference type="SUPFAM" id="SSF100895">
    <property type="entry name" value="Kazal-type serine protease inhibitors"/>
    <property type="match status" value="1"/>
</dbReference>
<dbReference type="PROSITE" id="PS00282">
    <property type="entry name" value="KAZAL_1"/>
    <property type="match status" value="1"/>
</dbReference>
<dbReference type="PANTHER" id="PTHR21131">
    <property type="entry name" value="SERINE-TYPE ENDOPEPTIDASE INHIBITOR"/>
    <property type="match status" value="1"/>
</dbReference>
<name>A0A8J2QR96_9NEOP</name>
<organism evidence="2 3">
    <name type="scientific">Danaus chrysippus</name>
    <name type="common">African queen</name>
    <dbReference type="NCBI Taxonomy" id="151541"/>
    <lineage>
        <taxon>Eukaryota</taxon>
        <taxon>Metazoa</taxon>
        <taxon>Ecdysozoa</taxon>
        <taxon>Arthropoda</taxon>
        <taxon>Hexapoda</taxon>
        <taxon>Insecta</taxon>
        <taxon>Pterygota</taxon>
        <taxon>Neoptera</taxon>
        <taxon>Endopterygota</taxon>
        <taxon>Lepidoptera</taxon>
        <taxon>Glossata</taxon>
        <taxon>Ditrysia</taxon>
        <taxon>Papilionoidea</taxon>
        <taxon>Nymphalidae</taxon>
        <taxon>Danainae</taxon>
        <taxon>Danaini</taxon>
        <taxon>Danaina</taxon>
        <taxon>Danaus</taxon>
        <taxon>Anosia</taxon>
    </lineage>
</organism>
<reference evidence="2" key="1">
    <citation type="submission" date="2021-09" db="EMBL/GenBank/DDBJ databases">
        <authorList>
            <person name="Martin H S."/>
        </authorList>
    </citation>
    <scope>NUCLEOTIDE SEQUENCE</scope>
</reference>
<dbReference type="InterPro" id="IPR002350">
    <property type="entry name" value="Kazal_dom"/>
</dbReference>
<keyword evidence="3" id="KW-1185">Reference proteome</keyword>
<dbReference type="SMART" id="SM00280">
    <property type="entry name" value="KAZAL"/>
    <property type="match status" value="1"/>
</dbReference>
<accession>A0A8J2QR96</accession>
<evidence type="ECO:0000313" key="3">
    <source>
        <dbReference type="Proteomes" id="UP000789524"/>
    </source>
</evidence>
<dbReference type="InterPro" id="IPR036058">
    <property type="entry name" value="Kazal_dom_sf"/>
</dbReference>
<dbReference type="Pfam" id="PF00050">
    <property type="entry name" value="Kazal_1"/>
    <property type="match status" value="1"/>
</dbReference>
<sequence length="105" mass="11881">MKIDGHLMDKQRDALTSLVTLFCVSAFVKRDVGRMRLERSTEAKINMREGHESTSEEPVKNCVCSKVYDPVCGSNDKSYYNICQLQCENKPGTVHVLHQGNCIPF</sequence>